<proteinExistence type="inferred from homology"/>
<organism evidence="14 15">
    <name type="scientific">Punica granatum</name>
    <name type="common">Pomegranate</name>
    <dbReference type="NCBI Taxonomy" id="22663"/>
    <lineage>
        <taxon>Eukaryota</taxon>
        <taxon>Viridiplantae</taxon>
        <taxon>Streptophyta</taxon>
        <taxon>Embryophyta</taxon>
        <taxon>Tracheophyta</taxon>
        <taxon>Spermatophyta</taxon>
        <taxon>Magnoliopsida</taxon>
        <taxon>eudicotyledons</taxon>
        <taxon>Gunneridae</taxon>
        <taxon>Pentapetalae</taxon>
        <taxon>rosids</taxon>
        <taxon>malvids</taxon>
        <taxon>Myrtales</taxon>
        <taxon>Lythraceae</taxon>
        <taxon>Punica</taxon>
    </lineage>
</organism>
<feature type="active site" description="Charge relay system" evidence="10">
    <location>
        <position position="975"/>
    </location>
</feature>
<evidence type="ECO:0000259" key="13">
    <source>
        <dbReference type="Pfam" id="PF17766"/>
    </source>
</evidence>
<accession>A0A6P8EC89</accession>
<evidence type="ECO:0000256" key="3">
    <source>
        <dbReference type="ARBA" id="ARBA00022525"/>
    </source>
</evidence>
<dbReference type="InterPro" id="IPR010259">
    <property type="entry name" value="S8pro/Inhibitor_I9"/>
</dbReference>
<feature type="active site" description="Charge relay system" evidence="10">
    <location>
        <position position="1294"/>
    </location>
</feature>
<dbReference type="InterPro" id="IPR036852">
    <property type="entry name" value="Peptidase_S8/S53_dom_sf"/>
</dbReference>
<evidence type="ECO:0000259" key="12">
    <source>
        <dbReference type="Pfam" id="PF05922"/>
    </source>
</evidence>
<dbReference type="Pfam" id="PF00082">
    <property type="entry name" value="Peptidase_S8"/>
    <property type="match status" value="2"/>
</dbReference>
<keyword evidence="7 10" id="KW-0720">Serine protease</keyword>
<dbReference type="PRINTS" id="PR00723">
    <property type="entry name" value="SUBTILISIN"/>
</dbReference>
<evidence type="ECO:0000256" key="5">
    <source>
        <dbReference type="ARBA" id="ARBA00022729"/>
    </source>
</evidence>
<feature type="domain" description="Peptidase S8/S53" evidence="11">
    <location>
        <begin position="895"/>
        <end position="1333"/>
    </location>
</feature>
<name>A0A6P8EC89_PUNGR</name>
<feature type="domain" description="Peptidase S8/S53" evidence="11">
    <location>
        <begin position="138"/>
        <end position="579"/>
    </location>
</feature>
<dbReference type="RefSeq" id="XP_031404154.1">
    <property type="nucleotide sequence ID" value="XM_031548294.1"/>
</dbReference>
<feature type="domain" description="Subtilisin-like protease fibronectin type-III" evidence="13">
    <location>
        <begin position="1406"/>
        <end position="1509"/>
    </location>
</feature>
<evidence type="ECO:0000256" key="6">
    <source>
        <dbReference type="ARBA" id="ARBA00022801"/>
    </source>
</evidence>
<dbReference type="Pfam" id="PF05922">
    <property type="entry name" value="Inhibitor_I9"/>
    <property type="match status" value="2"/>
</dbReference>
<dbReference type="Gene3D" id="3.50.30.30">
    <property type="match status" value="2"/>
</dbReference>
<reference evidence="14" key="1">
    <citation type="journal article" date="2020" name="Plant Biotechnol. J.">
        <title>The pomegranate (Punica granatum L.) draft genome dissects genetic divergence between soft- and hard-seeded cultivars.</title>
        <authorList>
            <person name="Luo X."/>
            <person name="Li H."/>
            <person name="Wu Z."/>
            <person name="Yao W."/>
            <person name="Zhao P."/>
            <person name="Cao D."/>
            <person name="Yu H."/>
            <person name="Li K."/>
            <person name="Poudel K."/>
            <person name="Zhao D."/>
            <person name="Zhang F."/>
            <person name="Xia X."/>
            <person name="Chen L."/>
            <person name="Wang Q."/>
            <person name="Jing D."/>
            <person name="Cao S."/>
        </authorList>
    </citation>
    <scope>NUCLEOTIDE SEQUENCE [LARGE SCALE GENOMIC DNA]</scope>
    <source>
        <strain evidence="14">cv. Tunisia</strain>
    </source>
</reference>
<feature type="domain" description="Subtilisin-like protease fibronectin type-III" evidence="13">
    <location>
        <begin position="652"/>
        <end position="753"/>
    </location>
</feature>
<reference evidence="15" key="2">
    <citation type="submission" date="2025-08" db="UniProtKB">
        <authorList>
            <consortium name="RefSeq"/>
        </authorList>
    </citation>
    <scope>IDENTIFICATION</scope>
    <source>
        <tissue evidence="15">Leaf</tissue>
    </source>
</reference>
<dbReference type="SUPFAM" id="SSF52743">
    <property type="entry name" value="Subtilisin-like"/>
    <property type="match status" value="2"/>
</dbReference>
<dbReference type="InterPro" id="IPR034197">
    <property type="entry name" value="Peptidases_S8_3"/>
</dbReference>
<dbReference type="GO" id="GO:0006508">
    <property type="term" value="P:proteolysis"/>
    <property type="evidence" value="ECO:0007669"/>
    <property type="project" value="UniProtKB-KW"/>
</dbReference>
<keyword evidence="3" id="KW-0964">Secreted</keyword>
<feature type="active site" description="Charge relay system" evidence="9 10">
    <location>
        <position position="538"/>
    </location>
</feature>
<dbReference type="PROSITE" id="PS51892">
    <property type="entry name" value="SUBTILASE"/>
    <property type="match status" value="2"/>
</dbReference>
<dbReference type="Gene3D" id="2.60.40.2310">
    <property type="match status" value="2"/>
</dbReference>
<feature type="domain" description="Inhibitor I9" evidence="12">
    <location>
        <begin position="780"/>
        <end position="870"/>
    </location>
</feature>
<gene>
    <name evidence="15" type="primary">LOC116213396</name>
</gene>
<evidence type="ECO:0000256" key="4">
    <source>
        <dbReference type="ARBA" id="ARBA00022670"/>
    </source>
</evidence>
<evidence type="ECO:0000313" key="15">
    <source>
        <dbReference type="RefSeq" id="XP_031404154.1"/>
    </source>
</evidence>
<dbReference type="CDD" id="cd04852">
    <property type="entry name" value="Peptidases_S8_3"/>
    <property type="match status" value="2"/>
</dbReference>
<dbReference type="GO" id="GO:0004252">
    <property type="term" value="F:serine-type endopeptidase activity"/>
    <property type="evidence" value="ECO:0007669"/>
    <property type="project" value="UniProtKB-UniRule"/>
</dbReference>
<comment type="subcellular location">
    <subcellularLocation>
        <location evidence="1">Secreted</location>
    </subcellularLocation>
</comment>
<evidence type="ECO:0000259" key="11">
    <source>
        <dbReference type="Pfam" id="PF00082"/>
    </source>
</evidence>
<keyword evidence="8" id="KW-0325">Glycoprotein</keyword>
<comment type="similarity">
    <text evidence="2 10">Belongs to the peptidase S8 family.</text>
</comment>
<feature type="domain" description="Inhibitor I9" evidence="12">
    <location>
        <begin position="31"/>
        <end position="114"/>
    </location>
</feature>
<dbReference type="PROSITE" id="PS00138">
    <property type="entry name" value="SUBTILASE_SER"/>
    <property type="match status" value="2"/>
</dbReference>
<keyword evidence="4 10" id="KW-0645">Protease</keyword>
<keyword evidence="6 10" id="KW-0378">Hydrolase</keyword>
<evidence type="ECO:0000313" key="14">
    <source>
        <dbReference type="Proteomes" id="UP000515151"/>
    </source>
</evidence>
<keyword evidence="5" id="KW-0732">Signal</keyword>
<dbReference type="OrthoDB" id="206201at2759"/>
<dbReference type="Proteomes" id="UP000515151">
    <property type="component" value="Chromosome 7"/>
</dbReference>
<dbReference type="InterPro" id="IPR015500">
    <property type="entry name" value="Peptidase_S8_subtilisin-rel"/>
</dbReference>
<evidence type="ECO:0000256" key="1">
    <source>
        <dbReference type="ARBA" id="ARBA00004613"/>
    </source>
</evidence>
<protein>
    <submittedName>
        <fullName evidence="15">Uncharacterized protein LOC116213396</fullName>
    </submittedName>
</protein>
<dbReference type="PANTHER" id="PTHR10795">
    <property type="entry name" value="PROPROTEIN CONVERTASE SUBTILISIN/KEXIN"/>
    <property type="match status" value="1"/>
</dbReference>
<dbReference type="InterPro" id="IPR000209">
    <property type="entry name" value="Peptidase_S8/S53_dom"/>
</dbReference>
<feature type="active site" description="Charge relay system" evidence="10">
    <location>
        <position position="904"/>
    </location>
</feature>
<dbReference type="InterPro" id="IPR023828">
    <property type="entry name" value="Peptidase_S8_Ser-AS"/>
</dbReference>
<evidence type="ECO:0000256" key="8">
    <source>
        <dbReference type="ARBA" id="ARBA00023180"/>
    </source>
</evidence>
<dbReference type="Gene3D" id="3.40.50.200">
    <property type="entry name" value="Peptidase S8/S53 domain"/>
    <property type="match status" value="2"/>
</dbReference>
<dbReference type="GO" id="GO:0005576">
    <property type="term" value="C:extracellular region"/>
    <property type="evidence" value="ECO:0007669"/>
    <property type="project" value="UniProtKB-SubCell"/>
</dbReference>
<dbReference type="CDD" id="cd02120">
    <property type="entry name" value="PA_subtilisin_like"/>
    <property type="match status" value="2"/>
</dbReference>
<feature type="active site" description="Charge relay system" evidence="9 10">
    <location>
        <position position="218"/>
    </location>
</feature>
<evidence type="ECO:0000256" key="2">
    <source>
        <dbReference type="ARBA" id="ARBA00011073"/>
    </source>
</evidence>
<dbReference type="Pfam" id="PF17766">
    <property type="entry name" value="fn3_6"/>
    <property type="match status" value="2"/>
</dbReference>
<evidence type="ECO:0000256" key="10">
    <source>
        <dbReference type="PROSITE-ProRule" id="PRU01240"/>
    </source>
</evidence>
<dbReference type="Gene3D" id="3.30.70.80">
    <property type="entry name" value="Peptidase S8 propeptide/proteinase inhibitor I9"/>
    <property type="match status" value="2"/>
</dbReference>
<evidence type="ECO:0000256" key="9">
    <source>
        <dbReference type="PIRSR" id="PIRSR615500-1"/>
    </source>
</evidence>
<sequence length="1515" mass="162284">MAKVFGDFSLLFLFFLTASIVFTFSLAERSTYIVHMDKSFMPKAFRSHHNWYSSMVGSLGSIASGNNRRSSPSLLYSYDTVVHGFSAVVSPAELETLKRSPGFVLAYPDRNVTVDTTHTFEFLGLSPSMGLWPASGYGKDVIVGVIDSGVWPESESYKDDGMTQVPSRWKGKCEVGQEFNSSMCNLKLIGARYFNKGVTAANPGIKISMNSARDTEGHGTHTSSTVAGNYVKGATFFGYAEGTARGVAPRARIAMYKVLWDEGRYASDVLAGMDQAVADGVDVISISMGFDGVPIYEDPVAIASFGAMAKGIIVSSSAGNDGPALGTLHNGIPWILTVAAGTIDRTFAGTLVLGNGMTIIGWTMFPASAIVNSFPLIYNESLSACNSSKLLSKAPNGIILCKDIGSLRQQIDSITESNLLGAIFVSDYDEPFELGGMTCPGVVISSKDSPSVIKYAKTVREPVASIKFQQTIVGTKPAPATAFYTSRGPSPYNIGIAKPDVMAPGSLVLASWIPNGYAAQLGANVFLSSKFTMISGTSMACPHASGVAALLKAAHPEWSPAAIRSAIMTTADPYDNTFSPVRDNGRDFEPASPLAMGAGHINPNLAMNPGLVYDATPEDYVNLLCSMNLTEKQILVITRSSGQYNCSTPSHDLNYPSFFVSYSNKTETMVRNFHRTVTNVGNGPATYTVEVAAPKGSIVEVYPKKLVFGQTNEKQSYSVSVKYKRDEKGKVSFGSLVWVDGAGKYGVRSPIVISPTFFSLPMNCSAWLMLILHGNSESDNYIIYMDMSFMPKIYVDHHSWYLATVRSVLHSSSQARTTTTISPSSLSNSKLIYSYTHAIQGFSAHLSPSELETIKNSPGYVSSIRDLPVKPDTTHSSQFLGLAADSGAWPASNYGEDVIIGLIDTGVWPESQSFHDDGMTGIPSRWKGECEVGTQFNASMCNKKLIGARYFNKGLTAKNPNLTISINSTRDTEGHGTHTSSTAAGNYVEGASFFGYAPGTARGMAPRARVAMYKALWSEGAFMSDIIAAVDRAILDGVDVLSLSLGLDVTALHLDPIAIATFAAVEKGIFVSTSAGNEGPSDATLHNGTPWVITVAAGDMDRDYGGVITLGDQVQVKGTSLFPGNPSLSKTPMVFTDLCNDSMALNRLGNKIVVCEDTSNILGDQVDNVQAANVSGGIFITNNSDIESFIETQLPAIFVDPKNGEIIKDYIRKASGQPEAVMEFRQTIIGGNRPAPRVTSYSSRGPSPSCPAILKPDILAPGSLVLAAWPENSPTSFVGSKFLYSNFNLLSGTSMSCPHVAGMAALLRAAQPEWSPAAIRSAIMTTSYSTDNTNSPIGDLGDNQPATPLAVGAGHINPNKALDPGLVYDATTEDYTNLLCALNYTAKQIQTITRSSSTKCSSPSLDLNYPSFIFLLEGNTPAAQTAREFHRTVTNVGVGMSSYTASVTPMKGFKVSIEPEKLVFKERYEKLSYKLTLEGPTTKMSDTVAWGYLSWTDSAGKYQVRSPIVATTFPK</sequence>
<dbReference type="InterPro" id="IPR041469">
    <property type="entry name" value="Subtilisin-like_FN3"/>
</dbReference>
<feature type="active site" description="Charge relay system" evidence="9 10">
    <location>
        <position position="147"/>
    </location>
</feature>
<dbReference type="FunFam" id="3.40.50.200:FF:000006">
    <property type="entry name" value="Subtilisin-like protease SBT1.5"/>
    <property type="match status" value="2"/>
</dbReference>
<evidence type="ECO:0000256" key="7">
    <source>
        <dbReference type="ARBA" id="ARBA00022825"/>
    </source>
</evidence>
<keyword evidence="14" id="KW-1185">Reference proteome</keyword>
<dbReference type="InterPro" id="IPR045051">
    <property type="entry name" value="SBT"/>
</dbReference>
<dbReference type="InterPro" id="IPR037045">
    <property type="entry name" value="S8pro/Inhibitor_I9_sf"/>
</dbReference>
<dbReference type="FunFam" id="3.30.70.80:FF:000003">
    <property type="entry name" value="Subtilisin-like protease SBT1.9"/>
    <property type="match status" value="2"/>
</dbReference>
<dbReference type="GeneID" id="116213396"/>